<accession>A0A4Y2CKF4</accession>
<comment type="caution">
    <text evidence="2">The sequence shown here is derived from an EMBL/GenBank/DDBJ whole genome shotgun (WGS) entry which is preliminary data.</text>
</comment>
<evidence type="ECO:0000256" key="1">
    <source>
        <dbReference type="SAM" id="MobiDB-lite"/>
    </source>
</evidence>
<reference evidence="2 3" key="1">
    <citation type="journal article" date="2019" name="Sci. Rep.">
        <title>Orb-weaving spider Araneus ventricosus genome elucidates the spidroin gene catalogue.</title>
        <authorList>
            <person name="Kono N."/>
            <person name="Nakamura H."/>
            <person name="Ohtoshi R."/>
            <person name="Moran D.A.P."/>
            <person name="Shinohara A."/>
            <person name="Yoshida Y."/>
            <person name="Fujiwara M."/>
            <person name="Mori M."/>
            <person name="Tomita M."/>
            <person name="Arakawa K."/>
        </authorList>
    </citation>
    <scope>NUCLEOTIDE SEQUENCE [LARGE SCALE GENOMIC DNA]</scope>
</reference>
<organism evidence="2 3">
    <name type="scientific">Araneus ventricosus</name>
    <name type="common">Orbweaver spider</name>
    <name type="synonym">Epeira ventricosa</name>
    <dbReference type="NCBI Taxonomy" id="182803"/>
    <lineage>
        <taxon>Eukaryota</taxon>
        <taxon>Metazoa</taxon>
        <taxon>Ecdysozoa</taxon>
        <taxon>Arthropoda</taxon>
        <taxon>Chelicerata</taxon>
        <taxon>Arachnida</taxon>
        <taxon>Araneae</taxon>
        <taxon>Araneomorphae</taxon>
        <taxon>Entelegynae</taxon>
        <taxon>Araneoidea</taxon>
        <taxon>Araneidae</taxon>
        <taxon>Araneus</taxon>
    </lineage>
</organism>
<dbReference type="EMBL" id="BGPR01000205">
    <property type="protein sequence ID" value="GBM04639.1"/>
    <property type="molecule type" value="Genomic_DNA"/>
</dbReference>
<name>A0A4Y2CKF4_ARAVE</name>
<proteinExistence type="predicted"/>
<dbReference type="Proteomes" id="UP000499080">
    <property type="component" value="Unassembled WGS sequence"/>
</dbReference>
<keyword evidence="3" id="KW-1185">Reference proteome</keyword>
<protein>
    <submittedName>
        <fullName evidence="2">Uncharacterized protein</fullName>
    </submittedName>
</protein>
<feature type="compositionally biased region" description="Polar residues" evidence="1">
    <location>
        <begin position="100"/>
        <end position="110"/>
    </location>
</feature>
<evidence type="ECO:0000313" key="3">
    <source>
        <dbReference type="Proteomes" id="UP000499080"/>
    </source>
</evidence>
<dbReference type="AlphaFoldDB" id="A0A4Y2CKF4"/>
<gene>
    <name evidence="2" type="ORF">AVEN_75593_1</name>
</gene>
<evidence type="ECO:0000313" key="2">
    <source>
        <dbReference type="EMBL" id="GBM04639.1"/>
    </source>
</evidence>
<sequence length="110" mass="12593">MSTGFETGRSTDLATTRQILFQNYGSESVILNRNQQFRIRGIRVNPIPIHESDSADSSRIRFRVFIVNPIPRIRRIRSFCSESDPVVPFEDPDPRIRSGVNDSSLHSTPY</sequence>
<feature type="region of interest" description="Disordered" evidence="1">
    <location>
        <begin position="84"/>
        <end position="110"/>
    </location>
</feature>